<keyword evidence="2" id="KW-1185">Reference proteome</keyword>
<protein>
    <submittedName>
        <fullName evidence="1">Uncharacterized protein</fullName>
    </submittedName>
</protein>
<name>A0AAD5GAE0_AMBAR</name>
<reference evidence="1" key="1">
    <citation type="submission" date="2022-06" db="EMBL/GenBank/DDBJ databases">
        <title>Uncovering the hologenomic basis of an extraordinary plant invasion.</title>
        <authorList>
            <person name="Bieker V.C."/>
            <person name="Martin M.D."/>
            <person name="Gilbert T."/>
            <person name="Hodgins K."/>
            <person name="Battlay P."/>
            <person name="Petersen B."/>
            <person name="Wilson J."/>
        </authorList>
    </citation>
    <scope>NUCLEOTIDE SEQUENCE</scope>
    <source>
        <strain evidence="1">AA19_3_7</strain>
        <tissue evidence="1">Leaf</tissue>
    </source>
</reference>
<sequence length="80" mass="9185">MYWHQVDLLPLSNPVEMTHMELTTKLTQVVAQMTLMKMTLCKCSRHLKQLTNVVDSKFTDIGVDLRPDLKPKSSLAKDLQ</sequence>
<dbReference type="Proteomes" id="UP001206925">
    <property type="component" value="Unassembled WGS sequence"/>
</dbReference>
<gene>
    <name evidence="1" type="ORF">M8C21_004259</name>
</gene>
<comment type="caution">
    <text evidence="1">The sequence shown here is derived from an EMBL/GenBank/DDBJ whole genome shotgun (WGS) entry which is preliminary data.</text>
</comment>
<organism evidence="1 2">
    <name type="scientific">Ambrosia artemisiifolia</name>
    <name type="common">Common ragweed</name>
    <dbReference type="NCBI Taxonomy" id="4212"/>
    <lineage>
        <taxon>Eukaryota</taxon>
        <taxon>Viridiplantae</taxon>
        <taxon>Streptophyta</taxon>
        <taxon>Embryophyta</taxon>
        <taxon>Tracheophyta</taxon>
        <taxon>Spermatophyta</taxon>
        <taxon>Magnoliopsida</taxon>
        <taxon>eudicotyledons</taxon>
        <taxon>Gunneridae</taxon>
        <taxon>Pentapetalae</taxon>
        <taxon>asterids</taxon>
        <taxon>campanulids</taxon>
        <taxon>Asterales</taxon>
        <taxon>Asteraceae</taxon>
        <taxon>Asteroideae</taxon>
        <taxon>Heliantheae alliance</taxon>
        <taxon>Heliantheae</taxon>
        <taxon>Ambrosia</taxon>
    </lineage>
</organism>
<dbReference type="AlphaFoldDB" id="A0AAD5GAE0"/>
<evidence type="ECO:0000313" key="2">
    <source>
        <dbReference type="Proteomes" id="UP001206925"/>
    </source>
</evidence>
<accession>A0AAD5GAE0</accession>
<dbReference type="EMBL" id="JAMZMK010010102">
    <property type="protein sequence ID" value="KAI7732973.1"/>
    <property type="molecule type" value="Genomic_DNA"/>
</dbReference>
<proteinExistence type="predicted"/>
<evidence type="ECO:0000313" key="1">
    <source>
        <dbReference type="EMBL" id="KAI7732973.1"/>
    </source>
</evidence>